<dbReference type="Gene3D" id="2.70.98.60">
    <property type="entry name" value="alpha-galactosidase from lactobacil brevis"/>
    <property type="match status" value="1"/>
</dbReference>
<dbReference type="Gene3D" id="3.20.20.70">
    <property type="entry name" value="Aldolase class I"/>
    <property type="match status" value="1"/>
</dbReference>
<protein>
    <recommendedName>
        <fullName evidence="2 5">Alpha-galactosidase</fullName>
        <ecNumber evidence="2 5">3.2.1.22</ecNumber>
    </recommendedName>
</protein>
<dbReference type="SUPFAM" id="SSF51445">
    <property type="entry name" value="(Trans)glycosidases"/>
    <property type="match status" value="1"/>
</dbReference>
<dbReference type="PROSITE" id="PS00512">
    <property type="entry name" value="ALPHA_GALACTOSIDASE"/>
    <property type="match status" value="1"/>
</dbReference>
<dbReference type="InterPro" id="IPR013785">
    <property type="entry name" value="Aldolase_TIM"/>
</dbReference>
<comment type="similarity">
    <text evidence="5">Belongs to the glycosyl hydrolase.</text>
</comment>
<comment type="caution">
    <text evidence="10">The sequence shown here is derived from an EMBL/GenBank/DDBJ whole genome shotgun (WGS) entry which is preliminary data.</text>
</comment>
<organism evidence="10 11">
    <name type="scientific">Enterocloster clostridioformis</name>
    <dbReference type="NCBI Taxonomy" id="1531"/>
    <lineage>
        <taxon>Bacteria</taxon>
        <taxon>Bacillati</taxon>
        <taxon>Bacillota</taxon>
        <taxon>Clostridia</taxon>
        <taxon>Lachnospirales</taxon>
        <taxon>Lachnospiraceae</taxon>
        <taxon>Enterocloster</taxon>
    </lineage>
</organism>
<dbReference type="RefSeq" id="WP_074664342.1">
    <property type="nucleotide sequence ID" value="NZ_FOIO01000082.1"/>
</dbReference>
<dbReference type="Gene3D" id="2.60.40.1180">
    <property type="entry name" value="Golgi alpha-mannosidase II"/>
    <property type="match status" value="1"/>
</dbReference>
<dbReference type="PANTHER" id="PTHR43053">
    <property type="entry name" value="GLYCOSIDASE FAMILY 31"/>
    <property type="match status" value="1"/>
</dbReference>
<reference evidence="10 11" key="1">
    <citation type="submission" date="2016-10" db="EMBL/GenBank/DDBJ databases">
        <authorList>
            <person name="Varghese N."/>
            <person name="Submissions S."/>
        </authorList>
    </citation>
    <scope>NUCLEOTIDE SEQUENCE [LARGE SCALE GENOMIC DNA]</scope>
    <source>
        <strain evidence="10 11">NLAE-zl-C196</strain>
    </source>
</reference>
<feature type="binding site" evidence="7">
    <location>
        <begin position="367"/>
        <end position="368"/>
    </location>
    <ligand>
        <name>substrate</name>
    </ligand>
</feature>
<name>A0A1I0K262_9FIRM</name>
<feature type="domain" description="Glycosyl hydrolase family 36 N-terminal" evidence="9">
    <location>
        <begin position="29"/>
        <end position="285"/>
    </location>
</feature>
<evidence type="ECO:0000256" key="5">
    <source>
        <dbReference type="PIRNR" id="PIRNR005536"/>
    </source>
</evidence>
<feature type="binding site" evidence="7">
    <location>
        <position position="200"/>
    </location>
    <ligand>
        <name>substrate</name>
    </ligand>
</feature>
<evidence type="ECO:0000256" key="7">
    <source>
        <dbReference type="PIRSR" id="PIRSR005536-2"/>
    </source>
</evidence>
<gene>
    <name evidence="10" type="ORF">SAMN05216521_108210</name>
</gene>
<dbReference type="InterPro" id="IPR002252">
    <property type="entry name" value="Glyco_hydro_36"/>
</dbReference>
<evidence type="ECO:0000256" key="1">
    <source>
        <dbReference type="ARBA" id="ARBA00001255"/>
    </source>
</evidence>
<dbReference type="InterPro" id="IPR000111">
    <property type="entry name" value="Glyco_hydro_27/36_CS"/>
</dbReference>
<dbReference type="Pfam" id="PF16874">
    <property type="entry name" value="Glyco_hydro_36C"/>
    <property type="match status" value="1"/>
</dbReference>
<dbReference type="GO" id="GO:0016052">
    <property type="term" value="P:carbohydrate catabolic process"/>
    <property type="evidence" value="ECO:0007669"/>
    <property type="project" value="InterPro"/>
</dbReference>
<dbReference type="InterPro" id="IPR038417">
    <property type="entry name" value="Alpga-gal_N_sf"/>
</dbReference>
<evidence type="ECO:0000256" key="6">
    <source>
        <dbReference type="PIRSR" id="PIRSR005536-1"/>
    </source>
</evidence>
<dbReference type="CDD" id="cd14791">
    <property type="entry name" value="GH36"/>
    <property type="match status" value="1"/>
</dbReference>
<evidence type="ECO:0000259" key="9">
    <source>
        <dbReference type="Pfam" id="PF16875"/>
    </source>
</evidence>
<feature type="binding site" evidence="7">
    <location>
        <position position="527"/>
    </location>
    <ligand>
        <name>substrate</name>
    </ligand>
</feature>
<evidence type="ECO:0000256" key="4">
    <source>
        <dbReference type="ARBA" id="ARBA00023295"/>
    </source>
</evidence>
<evidence type="ECO:0000313" key="10">
    <source>
        <dbReference type="EMBL" id="SEU17492.1"/>
    </source>
</evidence>
<feature type="binding site" evidence="7">
    <location>
        <begin position="477"/>
        <end position="481"/>
    </location>
    <ligand>
        <name>substrate</name>
    </ligand>
</feature>
<evidence type="ECO:0000256" key="3">
    <source>
        <dbReference type="ARBA" id="ARBA00022801"/>
    </source>
</evidence>
<keyword evidence="4 5" id="KW-0326">Glycosidase</keyword>
<sequence length="740" mass="84172">MGIIYEEKSRQFHLYNDKISYIMTCLPNGQMGQLYYGKRIRHRESFGHLLEFAHRDMAPCVYEDDTTFSLEHIKQEYPGFGTGDMRYPAYGIRRENGSRVSSFVYKSHIIQRGKPELPGLPAAYVEQDEEAWTLKLYLEDPVAGMELVLFYTIYEKMPVLTRSARFVCRGPELVCLERAMSLSLDLPDPRYQMVDLTGAWCRERYVDCHGLHQGVQSIHSMRGHSSHQFNPFICLKRPDAGEDSGEVIGISLVYSGNFLAQAEVDTMETVRVTTGIHPEGFDWPLCPGEEFQTPEAVMVYSGDGLNGMSQVFHQLYRTRLARGYWRDRERPILINNWEATFMDFDEDKILSIADKARELGIELFVLDDGWFGKRDDDTTSLGDWYPDLHKLPDGITGLAGKIRDMGMKFGLWFEPEMVSRDSRLYRAHPDWMLGSTDRPVCTGRHQYVLDFSKDQVVEYIGDRMEEILGDGGVSYVKWDMNRSISDLFSAGRDAQYQGTVYHRQILGVYKLYDRLTRSFPHVLFESCASGGARFDPGILYYAPQGWVSDDTDGVERVKIQYGTSLVYPLSSMGSHVSAIPNHQTQRNVPLAARAAAACFGTFGYELDLNLLAEEEQYQVKEQIGFMKEHRKLIQQGRFYRLISPFEGNEAAWIVVSEDADKAIAAYFRFLQPVNAGFKRLVLKGLNPGIMYRVSGVDYTAYGDELMSAGLILSDGASGVRTSPVPQGDYLSRLFLVEAQP</sequence>
<dbReference type="Pfam" id="PF16875">
    <property type="entry name" value="Glyco_hydro_36N"/>
    <property type="match status" value="1"/>
</dbReference>
<evidence type="ECO:0000259" key="8">
    <source>
        <dbReference type="Pfam" id="PF16874"/>
    </source>
</evidence>
<dbReference type="InterPro" id="IPR031704">
    <property type="entry name" value="Glyco_hydro_36_N"/>
</dbReference>
<comment type="catalytic activity">
    <reaction evidence="1 5">
        <text>Hydrolysis of terminal, non-reducing alpha-D-galactose residues in alpha-D-galactosides, including galactose oligosaccharides, galactomannans and galactolipids.</text>
        <dbReference type="EC" id="3.2.1.22"/>
    </reaction>
</comment>
<dbReference type="FunFam" id="3.20.20.70:FF:000118">
    <property type="entry name" value="Alpha-galactosidase"/>
    <property type="match status" value="1"/>
</dbReference>
<feature type="binding site" evidence="7">
    <location>
        <position position="444"/>
    </location>
    <ligand>
        <name>substrate</name>
    </ligand>
</feature>
<dbReference type="PIRSF" id="PIRSF005536">
    <property type="entry name" value="Agal"/>
    <property type="match status" value="1"/>
</dbReference>
<feature type="active site" description="Proton donor" evidence="6">
    <location>
        <position position="549"/>
    </location>
</feature>
<proteinExistence type="inferred from homology"/>
<dbReference type="InterPro" id="IPR050985">
    <property type="entry name" value="Alpha-glycosidase_related"/>
</dbReference>
<keyword evidence="3 5" id="KW-0378">Hydrolase</keyword>
<feature type="binding site" evidence="7">
    <location>
        <position position="549"/>
    </location>
    <ligand>
        <name>substrate</name>
    </ligand>
</feature>
<feature type="domain" description="Glycosyl hydrolase family 36 C-terminal" evidence="8">
    <location>
        <begin position="649"/>
        <end position="735"/>
    </location>
</feature>
<evidence type="ECO:0000256" key="2">
    <source>
        <dbReference type="ARBA" id="ARBA00012755"/>
    </source>
</evidence>
<dbReference type="Proteomes" id="UP000182121">
    <property type="component" value="Unassembled WGS sequence"/>
</dbReference>
<dbReference type="InterPro" id="IPR031705">
    <property type="entry name" value="Glyco_hydro_36_C"/>
</dbReference>
<dbReference type="GO" id="GO:0004557">
    <property type="term" value="F:alpha-galactosidase activity"/>
    <property type="evidence" value="ECO:0007669"/>
    <property type="project" value="UniProtKB-UniRule"/>
</dbReference>
<accession>A0A1I0K262</accession>
<dbReference type="PRINTS" id="PR00743">
    <property type="entry name" value="GLHYDRLASE36"/>
</dbReference>
<dbReference type="PANTHER" id="PTHR43053:SF3">
    <property type="entry name" value="ALPHA-GALACTOSIDASE C-RELATED"/>
    <property type="match status" value="1"/>
</dbReference>
<dbReference type="EC" id="3.2.1.22" evidence="2 5"/>
<dbReference type="EMBL" id="FOIO01000082">
    <property type="protein sequence ID" value="SEU17492.1"/>
    <property type="molecule type" value="Genomic_DNA"/>
</dbReference>
<dbReference type="InterPro" id="IPR013780">
    <property type="entry name" value="Glyco_hydro_b"/>
</dbReference>
<feature type="active site" description="Nucleophile" evidence="6">
    <location>
        <position position="479"/>
    </location>
</feature>
<dbReference type="InterPro" id="IPR017853">
    <property type="entry name" value="GH"/>
</dbReference>
<dbReference type="AlphaFoldDB" id="A0A1I0K262"/>
<dbReference type="Pfam" id="PF02065">
    <property type="entry name" value="Melibiase"/>
    <property type="match status" value="1"/>
</dbReference>
<evidence type="ECO:0000313" key="11">
    <source>
        <dbReference type="Proteomes" id="UP000182121"/>
    </source>
</evidence>